<keyword evidence="1" id="KW-0732">Signal</keyword>
<name>A0A7C2S7P0_9BACT</name>
<accession>A0A7C2S7P0</accession>
<dbReference type="AlphaFoldDB" id="A0A7C2S7P0"/>
<evidence type="ECO:0000256" key="1">
    <source>
        <dbReference type="SAM" id="SignalP"/>
    </source>
</evidence>
<organism evidence="2">
    <name type="scientific">Thermoanaerobaculum aquaticum</name>
    <dbReference type="NCBI Taxonomy" id="1312852"/>
    <lineage>
        <taxon>Bacteria</taxon>
        <taxon>Pseudomonadati</taxon>
        <taxon>Acidobacteriota</taxon>
        <taxon>Thermoanaerobaculia</taxon>
        <taxon>Thermoanaerobaculales</taxon>
        <taxon>Thermoanaerobaculaceae</taxon>
        <taxon>Thermoanaerobaculum</taxon>
    </lineage>
</organism>
<feature type="chain" id="PRO_5027869931" evidence="1">
    <location>
        <begin position="19"/>
        <end position="205"/>
    </location>
</feature>
<evidence type="ECO:0000313" key="2">
    <source>
        <dbReference type="EMBL" id="HET47673.1"/>
    </source>
</evidence>
<proteinExistence type="predicted"/>
<feature type="signal peptide" evidence="1">
    <location>
        <begin position="1"/>
        <end position="18"/>
    </location>
</feature>
<dbReference type="EMBL" id="DSMR01000424">
    <property type="protein sequence ID" value="HET47673.1"/>
    <property type="molecule type" value="Genomic_DNA"/>
</dbReference>
<sequence>MKLKTAASVLLFAATAFGGSLDVTVDAKAVRIKRLTAGGSALVCVETRAREGWFPEVARRVMVLSDDDRDGIVVWEAGRELPAMTIAAAVDLTSGEAAFGASPDYPYLPVLPTDLKVAPLARGVPLPDHPGPFVLLLVRPGYGAWWRAVERGEGPFGRDPQNLLPLEGLSQLHGKPVDALNIAPGDKVVLLDERHFCFYELPVGR</sequence>
<gene>
    <name evidence="2" type="ORF">ENQ31_05875</name>
</gene>
<reference evidence="2" key="1">
    <citation type="journal article" date="2020" name="mSystems">
        <title>Genome- and Community-Level Interaction Insights into Carbon Utilization and Element Cycling Functions of Hydrothermarchaeota in Hydrothermal Sediment.</title>
        <authorList>
            <person name="Zhou Z."/>
            <person name="Liu Y."/>
            <person name="Xu W."/>
            <person name="Pan J."/>
            <person name="Luo Z.H."/>
            <person name="Li M."/>
        </authorList>
    </citation>
    <scope>NUCLEOTIDE SEQUENCE [LARGE SCALE GENOMIC DNA]</scope>
    <source>
        <strain evidence="2">SpSt-299</strain>
    </source>
</reference>
<comment type="caution">
    <text evidence="2">The sequence shown here is derived from an EMBL/GenBank/DDBJ whole genome shotgun (WGS) entry which is preliminary data.</text>
</comment>
<protein>
    <submittedName>
        <fullName evidence="2">Uncharacterized protein</fullName>
    </submittedName>
</protein>